<comment type="caution">
    <text evidence="3">The sequence shown here is derived from an EMBL/GenBank/DDBJ whole genome shotgun (WGS) entry which is preliminary data.</text>
</comment>
<organism evidence="3 4">
    <name type="scientific">Pseudorhodoferax aquiterrae</name>
    <dbReference type="NCBI Taxonomy" id="747304"/>
    <lineage>
        <taxon>Bacteria</taxon>
        <taxon>Pseudomonadati</taxon>
        <taxon>Pseudomonadota</taxon>
        <taxon>Betaproteobacteria</taxon>
        <taxon>Burkholderiales</taxon>
        <taxon>Comamonadaceae</taxon>
    </lineage>
</organism>
<sequence>MAMRVFVVEDSATINLIETLKELFGAEIVGWAATESHAIKMLAELDWDVALVDLFVASGSGLSVARALQGRDKARPVFVTTNYATPDMRSRCAALNVDAVFDKSVELDLLFDQLAILR</sequence>
<evidence type="ECO:0000259" key="2">
    <source>
        <dbReference type="PROSITE" id="PS50110"/>
    </source>
</evidence>
<dbReference type="SUPFAM" id="SSF52172">
    <property type="entry name" value="CheY-like"/>
    <property type="match status" value="1"/>
</dbReference>
<keyword evidence="1" id="KW-0597">Phosphoprotein</keyword>
<dbReference type="Gene3D" id="3.40.50.2300">
    <property type="match status" value="1"/>
</dbReference>
<dbReference type="PROSITE" id="PS50110">
    <property type="entry name" value="RESPONSE_REGULATORY"/>
    <property type="match status" value="1"/>
</dbReference>
<feature type="modified residue" description="4-aspartylphosphate" evidence="1">
    <location>
        <position position="53"/>
    </location>
</feature>
<keyword evidence="4" id="KW-1185">Reference proteome</keyword>
<dbReference type="EMBL" id="BMYK01000026">
    <property type="protein sequence ID" value="GHC98397.1"/>
    <property type="molecule type" value="Genomic_DNA"/>
</dbReference>
<evidence type="ECO:0000313" key="4">
    <source>
        <dbReference type="Proteomes" id="UP000626210"/>
    </source>
</evidence>
<protein>
    <recommendedName>
        <fullName evidence="2">Response regulatory domain-containing protein</fullName>
    </recommendedName>
</protein>
<name>A0ABQ3G979_9BURK</name>
<dbReference type="Proteomes" id="UP000626210">
    <property type="component" value="Unassembled WGS sequence"/>
</dbReference>
<dbReference type="InterPro" id="IPR001789">
    <property type="entry name" value="Sig_transdc_resp-reg_receiver"/>
</dbReference>
<gene>
    <name evidence="3" type="ORF">GCM10007320_54040</name>
</gene>
<dbReference type="CDD" id="cd00156">
    <property type="entry name" value="REC"/>
    <property type="match status" value="1"/>
</dbReference>
<evidence type="ECO:0000313" key="3">
    <source>
        <dbReference type="EMBL" id="GHC98397.1"/>
    </source>
</evidence>
<dbReference type="InterPro" id="IPR011006">
    <property type="entry name" value="CheY-like_superfamily"/>
</dbReference>
<feature type="domain" description="Response regulatory" evidence="2">
    <location>
        <begin position="4"/>
        <end position="118"/>
    </location>
</feature>
<evidence type="ECO:0000256" key="1">
    <source>
        <dbReference type="PROSITE-ProRule" id="PRU00169"/>
    </source>
</evidence>
<accession>A0ABQ3G979</accession>
<dbReference type="SMART" id="SM00448">
    <property type="entry name" value="REC"/>
    <property type="match status" value="1"/>
</dbReference>
<dbReference type="Pfam" id="PF00072">
    <property type="entry name" value="Response_reg"/>
    <property type="match status" value="1"/>
</dbReference>
<reference evidence="4" key="1">
    <citation type="journal article" date="2019" name="Int. J. Syst. Evol. Microbiol.">
        <title>The Global Catalogue of Microorganisms (GCM) 10K type strain sequencing project: providing services to taxonomists for standard genome sequencing and annotation.</title>
        <authorList>
            <consortium name="The Broad Institute Genomics Platform"/>
            <consortium name="The Broad Institute Genome Sequencing Center for Infectious Disease"/>
            <person name="Wu L."/>
            <person name="Ma J."/>
        </authorList>
    </citation>
    <scope>NUCLEOTIDE SEQUENCE [LARGE SCALE GENOMIC DNA]</scope>
    <source>
        <strain evidence="4">KCTC 23314</strain>
    </source>
</reference>
<proteinExistence type="predicted"/>